<dbReference type="Gene3D" id="3.40.50.150">
    <property type="entry name" value="Vaccinia Virus protein VP39"/>
    <property type="match status" value="1"/>
</dbReference>
<reference evidence="2 3" key="1">
    <citation type="submission" date="2022-01" db="EMBL/GenBank/DDBJ databases">
        <title>Desulfofustis limnae sp. nov., a novel mesophilic sulfate-reducing bacterium isolated from marsh soil.</title>
        <authorList>
            <person name="Watanabe M."/>
            <person name="Takahashi A."/>
            <person name="Kojima H."/>
            <person name="Fukui M."/>
        </authorList>
    </citation>
    <scope>NUCLEOTIDE SEQUENCE [LARGE SCALE GENOMIC DNA]</scope>
    <source>
        <strain evidence="2 3">PPLL</strain>
    </source>
</reference>
<protein>
    <submittedName>
        <fullName evidence="2">Fibrillarin-like rRNA methylase</fullName>
    </submittedName>
</protein>
<dbReference type="RefSeq" id="WP_284151617.1">
    <property type="nucleotide sequence ID" value="NZ_AP025516.1"/>
</dbReference>
<evidence type="ECO:0000313" key="2">
    <source>
        <dbReference type="EMBL" id="BDD88235.1"/>
    </source>
</evidence>
<keyword evidence="3" id="KW-1185">Reference proteome</keyword>
<dbReference type="Pfam" id="PF08241">
    <property type="entry name" value="Methyltransf_11"/>
    <property type="match status" value="1"/>
</dbReference>
<sequence length="196" mass="22221">MHEKKFDPKKLEKLNNPKRLLDIPPKFIGAKLGIEAVQTVVEIGAGTGFYSVAFWELYHPARLYACDVSETMLDWVRDHVVPRYPGIIPVKTEENVVPLSDGGVDLVFMINLHHELDQPPLILRESYRLLKPGGVLFIVDWKKEEMNEGPPSSIRCTPDQVVGDLEQAGFRDAIIHHDLEKHFLIISKKAIPGQRP</sequence>
<dbReference type="InterPro" id="IPR029063">
    <property type="entry name" value="SAM-dependent_MTases_sf"/>
</dbReference>
<accession>A0ABN6M5Y8</accession>
<feature type="domain" description="Methyltransferase type 11" evidence="1">
    <location>
        <begin position="41"/>
        <end position="138"/>
    </location>
</feature>
<dbReference type="PANTHER" id="PTHR43591">
    <property type="entry name" value="METHYLTRANSFERASE"/>
    <property type="match status" value="1"/>
</dbReference>
<dbReference type="CDD" id="cd02440">
    <property type="entry name" value="AdoMet_MTases"/>
    <property type="match status" value="1"/>
</dbReference>
<dbReference type="InterPro" id="IPR013216">
    <property type="entry name" value="Methyltransf_11"/>
</dbReference>
<dbReference type="EMBL" id="AP025516">
    <property type="protein sequence ID" value="BDD88235.1"/>
    <property type="molecule type" value="Genomic_DNA"/>
</dbReference>
<gene>
    <name evidence="2" type="ORF">DPPLL_26000</name>
</gene>
<dbReference type="Proteomes" id="UP000830055">
    <property type="component" value="Chromosome"/>
</dbReference>
<evidence type="ECO:0000313" key="3">
    <source>
        <dbReference type="Proteomes" id="UP000830055"/>
    </source>
</evidence>
<dbReference type="SUPFAM" id="SSF53335">
    <property type="entry name" value="S-adenosyl-L-methionine-dependent methyltransferases"/>
    <property type="match status" value="1"/>
</dbReference>
<evidence type="ECO:0000259" key="1">
    <source>
        <dbReference type="Pfam" id="PF08241"/>
    </source>
</evidence>
<organism evidence="2 3">
    <name type="scientific">Desulfofustis limnaeus</name>
    <dbReference type="NCBI Taxonomy" id="2740163"/>
    <lineage>
        <taxon>Bacteria</taxon>
        <taxon>Pseudomonadati</taxon>
        <taxon>Thermodesulfobacteriota</taxon>
        <taxon>Desulfobulbia</taxon>
        <taxon>Desulfobulbales</taxon>
        <taxon>Desulfocapsaceae</taxon>
        <taxon>Desulfofustis</taxon>
    </lineage>
</organism>
<proteinExistence type="predicted"/>
<name>A0ABN6M5Y8_9BACT</name>